<accession>A0A6G0TW73</accession>
<protein>
    <submittedName>
        <fullName evidence="1">Uncharacterized protein</fullName>
    </submittedName>
</protein>
<evidence type="ECO:0000313" key="1">
    <source>
        <dbReference type="EMBL" id="KAE9539830.1"/>
    </source>
</evidence>
<keyword evidence="2" id="KW-1185">Reference proteome</keyword>
<comment type="caution">
    <text evidence="1">The sequence shown here is derived from an EMBL/GenBank/DDBJ whole genome shotgun (WGS) entry which is preliminary data.</text>
</comment>
<dbReference type="EMBL" id="VYZN01000014">
    <property type="protein sequence ID" value="KAE9539830.1"/>
    <property type="molecule type" value="Genomic_DNA"/>
</dbReference>
<proteinExistence type="predicted"/>
<gene>
    <name evidence="1" type="ORF">AGLY_005082</name>
</gene>
<dbReference type="AlphaFoldDB" id="A0A6G0TW73"/>
<reference evidence="1 2" key="1">
    <citation type="submission" date="2019-08" db="EMBL/GenBank/DDBJ databases">
        <title>The genome of the soybean aphid Biotype 1, its phylome, world population structure and adaptation to the North American continent.</title>
        <authorList>
            <person name="Giordano R."/>
            <person name="Donthu R.K."/>
            <person name="Hernandez A.G."/>
            <person name="Wright C.L."/>
            <person name="Zimin A.V."/>
        </authorList>
    </citation>
    <scope>NUCLEOTIDE SEQUENCE [LARGE SCALE GENOMIC DNA]</scope>
    <source>
        <tissue evidence="1">Whole aphids</tissue>
    </source>
</reference>
<name>A0A6G0TW73_APHGL</name>
<organism evidence="1 2">
    <name type="scientific">Aphis glycines</name>
    <name type="common">Soybean aphid</name>
    <dbReference type="NCBI Taxonomy" id="307491"/>
    <lineage>
        <taxon>Eukaryota</taxon>
        <taxon>Metazoa</taxon>
        <taxon>Ecdysozoa</taxon>
        <taxon>Arthropoda</taxon>
        <taxon>Hexapoda</taxon>
        <taxon>Insecta</taxon>
        <taxon>Pterygota</taxon>
        <taxon>Neoptera</taxon>
        <taxon>Paraneoptera</taxon>
        <taxon>Hemiptera</taxon>
        <taxon>Sternorrhyncha</taxon>
        <taxon>Aphidomorpha</taxon>
        <taxon>Aphidoidea</taxon>
        <taxon>Aphididae</taxon>
        <taxon>Aphidini</taxon>
        <taxon>Aphis</taxon>
        <taxon>Aphis</taxon>
    </lineage>
</organism>
<dbReference type="Proteomes" id="UP000475862">
    <property type="component" value="Unassembled WGS sequence"/>
</dbReference>
<evidence type="ECO:0000313" key="2">
    <source>
        <dbReference type="Proteomes" id="UP000475862"/>
    </source>
</evidence>
<sequence>MLTFYLYDAPRIFTFTLETTPILLQPIQKRHQGLLGPQHLQLLHNPKDAKIVLLTSAERRSVKAPGECCLLSSYKCRNYKQLLHFYSFTQNCITQKLQSLLSDWDNKKHESLLVIDNYDLENDILNAVQKIQIHPLTLLIHLQDCEHYVEVEKMASSEGNTFIPSQDINNNAPRAPQDIKYAPIKENILEKSTNKGVLSKSSFEKPTLNCWITSSISLSVGSLNVGSVIIFHNEVGILALMRAFSNLCGTKRYKFKLLTCFDLRWLNFPS</sequence>